<comment type="similarity">
    <text evidence="3">Belongs to the phosphoglycerate mutase family.</text>
</comment>
<dbReference type="RefSeq" id="XP_022291750.1">
    <property type="nucleotide sequence ID" value="XM_022436042.1"/>
</dbReference>
<evidence type="ECO:0000256" key="2">
    <source>
        <dbReference type="ARBA" id="ARBA00022801"/>
    </source>
</evidence>
<feature type="binding site" evidence="7">
    <location>
        <begin position="37"/>
        <end position="38"/>
    </location>
    <ligand>
        <name>substrate</name>
    </ligand>
</feature>
<dbReference type="PANTHER" id="PTHR46517">
    <property type="entry name" value="FRUCTOSE-2,6-BISPHOSPHATASE TIGAR"/>
    <property type="match status" value="1"/>
</dbReference>
<feature type="binding site" evidence="7">
    <location>
        <begin position="10"/>
        <end position="17"/>
    </location>
    <ligand>
        <name>substrate</name>
    </ligand>
</feature>
<reference evidence="10" key="1">
    <citation type="submission" date="2025-08" db="UniProtKB">
        <authorList>
            <consortium name="RefSeq"/>
        </authorList>
    </citation>
    <scope>IDENTIFICATION</scope>
    <source>
        <tissue evidence="10">Whole sample</tissue>
    </source>
</reference>
<dbReference type="PANTHER" id="PTHR46517:SF1">
    <property type="entry name" value="FRUCTOSE-2,6-BISPHOSPHATASE TIGAR"/>
    <property type="match status" value="1"/>
</dbReference>
<feature type="compositionally biased region" description="Polar residues" evidence="8">
    <location>
        <begin position="258"/>
        <end position="278"/>
    </location>
</feature>
<feature type="active site" description="Proton donor/acceptor" evidence="6">
    <location>
        <position position="101"/>
    </location>
</feature>
<evidence type="ECO:0000256" key="6">
    <source>
        <dbReference type="PIRSR" id="PIRSR613078-1"/>
    </source>
</evidence>
<gene>
    <name evidence="10" type="primary">LOC111103044</name>
</gene>
<dbReference type="GO" id="GO:0043456">
    <property type="term" value="P:regulation of pentose-phosphate shunt"/>
    <property type="evidence" value="ECO:0007669"/>
    <property type="project" value="TreeGrafter"/>
</dbReference>
<dbReference type="InterPro" id="IPR001345">
    <property type="entry name" value="PG/BPGM_mutase_AS"/>
</dbReference>
<dbReference type="OrthoDB" id="354304at2759"/>
<dbReference type="InterPro" id="IPR013078">
    <property type="entry name" value="His_Pase_superF_clade-1"/>
</dbReference>
<feature type="binding site" evidence="7">
    <location>
        <position position="74"/>
    </location>
    <ligand>
        <name>substrate</name>
    </ligand>
</feature>
<keyword evidence="9" id="KW-1185">Reference proteome</keyword>
<proteinExistence type="inferred from homology"/>
<name>A0A8B8AKP5_CRAVI</name>
<dbReference type="CDD" id="cd07067">
    <property type="entry name" value="HP_PGM_like"/>
    <property type="match status" value="1"/>
</dbReference>
<dbReference type="InterPro" id="IPR029033">
    <property type="entry name" value="His_PPase_superfam"/>
</dbReference>
<evidence type="ECO:0000313" key="9">
    <source>
        <dbReference type="Proteomes" id="UP000694844"/>
    </source>
</evidence>
<dbReference type="AlphaFoldDB" id="A0A8B8AKP5"/>
<protein>
    <recommendedName>
        <fullName evidence="4">Fructose-2,6-bisphosphatase TIGAR</fullName>
    </recommendedName>
    <alternativeName>
        <fullName evidence="5">TP53-induced glycolysis and apoptosis regulator</fullName>
    </alternativeName>
</protein>
<dbReference type="GO" id="GO:0004331">
    <property type="term" value="F:fructose-2,6-bisphosphate 2-phosphatase activity"/>
    <property type="evidence" value="ECO:0007669"/>
    <property type="project" value="UniProtKB-EC"/>
</dbReference>
<accession>A0A8B8AKP5</accession>
<evidence type="ECO:0000256" key="4">
    <source>
        <dbReference type="ARBA" id="ARBA00040907"/>
    </source>
</evidence>
<organism evidence="9 10">
    <name type="scientific">Crassostrea virginica</name>
    <name type="common">Eastern oyster</name>
    <dbReference type="NCBI Taxonomy" id="6565"/>
    <lineage>
        <taxon>Eukaryota</taxon>
        <taxon>Metazoa</taxon>
        <taxon>Spiralia</taxon>
        <taxon>Lophotrochozoa</taxon>
        <taxon>Mollusca</taxon>
        <taxon>Bivalvia</taxon>
        <taxon>Autobranchia</taxon>
        <taxon>Pteriomorphia</taxon>
        <taxon>Ostreida</taxon>
        <taxon>Ostreoidea</taxon>
        <taxon>Ostreidae</taxon>
        <taxon>Crassostrea</taxon>
    </lineage>
</organism>
<dbReference type="GeneID" id="111103044"/>
<evidence type="ECO:0000256" key="5">
    <source>
        <dbReference type="ARBA" id="ARBA00042275"/>
    </source>
</evidence>
<evidence type="ECO:0000256" key="8">
    <source>
        <dbReference type="SAM" id="MobiDB-lite"/>
    </source>
</evidence>
<dbReference type="Gene3D" id="3.40.50.1240">
    <property type="entry name" value="Phosphoglycerate mutase-like"/>
    <property type="match status" value="1"/>
</dbReference>
<feature type="active site" description="Tele-phosphohistidine intermediate" evidence="6">
    <location>
        <position position="11"/>
    </location>
</feature>
<evidence type="ECO:0000313" key="10">
    <source>
        <dbReference type="RefSeq" id="XP_022291750.1"/>
    </source>
</evidence>
<evidence type="ECO:0000256" key="7">
    <source>
        <dbReference type="PIRSR" id="PIRSR613078-2"/>
    </source>
</evidence>
<dbReference type="InterPro" id="IPR051695">
    <property type="entry name" value="Phosphoglycerate_Mutase"/>
</dbReference>
<evidence type="ECO:0000256" key="3">
    <source>
        <dbReference type="ARBA" id="ARBA00038362"/>
    </source>
</evidence>
<dbReference type="SUPFAM" id="SSF53254">
    <property type="entry name" value="Phosphoglycerate mutase-like"/>
    <property type="match status" value="1"/>
</dbReference>
<dbReference type="Proteomes" id="UP000694844">
    <property type="component" value="Chromosome 7"/>
</dbReference>
<dbReference type="SMART" id="SM00855">
    <property type="entry name" value="PGAM"/>
    <property type="match status" value="1"/>
</dbReference>
<dbReference type="KEGG" id="cvn:111103044"/>
<dbReference type="Pfam" id="PF00300">
    <property type="entry name" value="His_Phos_1"/>
    <property type="match status" value="1"/>
</dbReference>
<evidence type="ECO:0000256" key="1">
    <source>
        <dbReference type="ARBA" id="ARBA00000464"/>
    </source>
</evidence>
<dbReference type="PROSITE" id="PS00175">
    <property type="entry name" value="PG_MUTASE"/>
    <property type="match status" value="1"/>
</dbReference>
<keyword evidence="2" id="KW-0378">Hydrolase</keyword>
<sequence>MVLFALTIVRHGETSYNKNGIIQGELSDAKSQSPELTGQSDIPLSSVGHDQAKFVARRLQKENFTHAISSDLSRAKETAEAIMKHNTASKCQLNFDERLRERKFGIYEGKPSKELMKVARKDSYHSWTEFNPPGGETVEELHNRAVTFFGDLCKELLDIKSMSAEESTLNKGKHLLESYSTSASTKTETKGNDRSFMLRKKTEAREIILPRGLDIDWTGVCSNHSTASDNFIVFEEDAVDEDCVNSTQIIETKELAPRNSTEESPILNTSGHTSTSSDQTKEKWQTMADILIVSHSGLIKELIKFFIEKLKCEIPNVGNGLRILHNCSVSKFLVSVPCREDTNSLPKVTCLFLNDKEHLLGIDTDFAEGGF</sequence>
<comment type="catalytic activity">
    <reaction evidence="1">
        <text>beta-D-fructose 2,6-bisphosphate + H2O = beta-D-fructose 6-phosphate + phosphate</text>
        <dbReference type="Rhea" id="RHEA:17289"/>
        <dbReference type="ChEBI" id="CHEBI:15377"/>
        <dbReference type="ChEBI" id="CHEBI:43474"/>
        <dbReference type="ChEBI" id="CHEBI:57634"/>
        <dbReference type="ChEBI" id="CHEBI:58579"/>
        <dbReference type="EC" id="3.1.3.46"/>
    </reaction>
</comment>
<feature type="region of interest" description="Disordered" evidence="8">
    <location>
        <begin position="254"/>
        <end position="280"/>
    </location>
</feature>
<dbReference type="GO" id="GO:0045820">
    <property type="term" value="P:negative regulation of glycolytic process"/>
    <property type="evidence" value="ECO:0007669"/>
    <property type="project" value="TreeGrafter"/>
</dbReference>
<dbReference type="GO" id="GO:0005829">
    <property type="term" value="C:cytosol"/>
    <property type="evidence" value="ECO:0007669"/>
    <property type="project" value="TreeGrafter"/>
</dbReference>